<evidence type="ECO:0000313" key="4">
    <source>
        <dbReference type="EMBL" id="MDR6535683.1"/>
    </source>
</evidence>
<dbReference type="NCBIfam" id="TIGR02532">
    <property type="entry name" value="IV_pilin_GFxxxE"/>
    <property type="match status" value="1"/>
</dbReference>
<feature type="region of interest" description="Disordered" evidence="2">
    <location>
        <begin position="1"/>
        <end position="21"/>
    </location>
</feature>
<dbReference type="InterPro" id="IPR045584">
    <property type="entry name" value="Pilin-like"/>
</dbReference>
<dbReference type="RefSeq" id="WP_309900039.1">
    <property type="nucleotide sequence ID" value="NZ_JAVDRF010000003.1"/>
</dbReference>
<name>A0ABU1NB54_9BURK</name>
<dbReference type="Pfam" id="PF07963">
    <property type="entry name" value="N_methyl"/>
    <property type="match status" value="1"/>
</dbReference>
<proteinExistence type="predicted"/>
<dbReference type="EMBL" id="JAVDRF010000003">
    <property type="protein sequence ID" value="MDR6535683.1"/>
    <property type="molecule type" value="Genomic_DNA"/>
</dbReference>
<dbReference type="Gene3D" id="3.30.700.10">
    <property type="entry name" value="Glycoprotein, Type 4 Pilin"/>
    <property type="match status" value="1"/>
</dbReference>
<dbReference type="Proteomes" id="UP001184230">
    <property type="component" value="Unassembled WGS sequence"/>
</dbReference>
<evidence type="ECO:0000256" key="2">
    <source>
        <dbReference type="SAM" id="MobiDB-lite"/>
    </source>
</evidence>
<organism evidence="4 5">
    <name type="scientific">Variovorax soli</name>
    <dbReference type="NCBI Taxonomy" id="376815"/>
    <lineage>
        <taxon>Bacteria</taxon>
        <taxon>Pseudomonadati</taxon>
        <taxon>Pseudomonadota</taxon>
        <taxon>Betaproteobacteria</taxon>
        <taxon>Burkholderiales</taxon>
        <taxon>Comamonadaceae</taxon>
        <taxon>Variovorax</taxon>
    </lineage>
</organism>
<dbReference type="InterPro" id="IPR000983">
    <property type="entry name" value="Bac_GSPG_pilin"/>
</dbReference>
<comment type="caution">
    <text evidence="4">The sequence shown here is derived from an EMBL/GenBank/DDBJ whole genome shotgun (WGS) entry which is preliminary data.</text>
</comment>
<keyword evidence="3" id="KW-0812">Transmembrane</keyword>
<dbReference type="PANTHER" id="PTHR30093">
    <property type="entry name" value="GENERAL SECRETION PATHWAY PROTEIN G"/>
    <property type="match status" value="1"/>
</dbReference>
<keyword evidence="1" id="KW-0488">Methylation</keyword>
<dbReference type="InterPro" id="IPR031982">
    <property type="entry name" value="PilE-like"/>
</dbReference>
<keyword evidence="5" id="KW-1185">Reference proteome</keyword>
<gene>
    <name evidence="4" type="ORF">J2739_001453</name>
</gene>
<sequence length="160" mass="16829">MPHFQQRPHASTPASLPARRSGRLQSRGFTLIELMITVAIIGILAAIAYPSYTNYIVRSNRSAAQGYMLELSNLQQRYLLDARTYAANLTALNSSSAPSNVSSNYTVATALKTGTTLPGFTITATPVGNQLARDTACGTLTIDEAGAKTASGTSGAAGCW</sequence>
<dbReference type="PROSITE" id="PS00409">
    <property type="entry name" value="PROKAR_NTER_METHYL"/>
    <property type="match status" value="1"/>
</dbReference>
<protein>
    <submittedName>
        <fullName evidence="4">Type IV pilus assembly protein PilE</fullName>
    </submittedName>
</protein>
<dbReference type="SUPFAM" id="SSF54523">
    <property type="entry name" value="Pili subunits"/>
    <property type="match status" value="1"/>
</dbReference>
<evidence type="ECO:0000313" key="5">
    <source>
        <dbReference type="Proteomes" id="UP001184230"/>
    </source>
</evidence>
<reference evidence="4 5" key="1">
    <citation type="submission" date="2023-07" db="EMBL/GenBank/DDBJ databases">
        <title>Sorghum-associated microbial communities from plants grown in Nebraska, USA.</title>
        <authorList>
            <person name="Schachtman D."/>
        </authorList>
    </citation>
    <scope>NUCLEOTIDE SEQUENCE [LARGE SCALE GENOMIC DNA]</scope>
    <source>
        <strain evidence="4 5">DS1781</strain>
    </source>
</reference>
<keyword evidence="3" id="KW-0472">Membrane</keyword>
<dbReference type="PRINTS" id="PR00813">
    <property type="entry name" value="BCTERIALGSPG"/>
</dbReference>
<dbReference type="PANTHER" id="PTHR30093:SF47">
    <property type="entry name" value="TYPE IV PILUS NON-CORE MINOR PILIN PILE"/>
    <property type="match status" value="1"/>
</dbReference>
<accession>A0ABU1NB54</accession>
<keyword evidence="3" id="KW-1133">Transmembrane helix</keyword>
<dbReference type="InterPro" id="IPR012902">
    <property type="entry name" value="N_methyl_site"/>
</dbReference>
<evidence type="ECO:0000256" key="1">
    <source>
        <dbReference type="ARBA" id="ARBA00022481"/>
    </source>
</evidence>
<evidence type="ECO:0000256" key="3">
    <source>
        <dbReference type="SAM" id="Phobius"/>
    </source>
</evidence>
<feature type="transmembrane region" description="Helical" evidence="3">
    <location>
        <begin position="29"/>
        <end position="52"/>
    </location>
</feature>
<dbReference type="Pfam" id="PF16732">
    <property type="entry name" value="ComP_DUS"/>
    <property type="match status" value="1"/>
</dbReference>